<dbReference type="InterPro" id="IPR000524">
    <property type="entry name" value="Tscrpt_reg_HTH_GntR"/>
</dbReference>
<evidence type="ECO:0000256" key="2">
    <source>
        <dbReference type="ARBA" id="ARBA00023125"/>
    </source>
</evidence>
<dbReference type="EMBL" id="BMJY01000006">
    <property type="protein sequence ID" value="GGH43700.1"/>
    <property type="molecule type" value="Genomic_DNA"/>
</dbReference>
<dbReference type="AlphaFoldDB" id="A0A917IE44"/>
<dbReference type="PROSITE" id="PS50949">
    <property type="entry name" value="HTH_GNTR"/>
    <property type="match status" value="1"/>
</dbReference>
<keyword evidence="6" id="KW-1185">Reference proteome</keyword>
<dbReference type="SMART" id="SM00345">
    <property type="entry name" value="HTH_GNTR"/>
    <property type="match status" value="1"/>
</dbReference>
<dbReference type="Pfam" id="PF00392">
    <property type="entry name" value="GntR"/>
    <property type="match status" value="1"/>
</dbReference>
<dbReference type="GO" id="GO:0003677">
    <property type="term" value="F:DNA binding"/>
    <property type="evidence" value="ECO:0007669"/>
    <property type="project" value="UniProtKB-KW"/>
</dbReference>
<evidence type="ECO:0000259" key="4">
    <source>
        <dbReference type="PROSITE" id="PS50949"/>
    </source>
</evidence>
<dbReference type="Pfam" id="PF07729">
    <property type="entry name" value="FCD"/>
    <property type="match status" value="1"/>
</dbReference>
<protein>
    <submittedName>
        <fullName evidence="5">Transcriptional regulator</fullName>
    </submittedName>
</protein>
<dbReference type="RefSeq" id="WP_188755932.1">
    <property type="nucleotide sequence ID" value="NZ_BMJY01000006.1"/>
</dbReference>
<dbReference type="InterPro" id="IPR008920">
    <property type="entry name" value="TF_FadR/GntR_C"/>
</dbReference>
<dbReference type="SUPFAM" id="SSF46785">
    <property type="entry name" value="Winged helix' DNA-binding domain"/>
    <property type="match status" value="1"/>
</dbReference>
<sequence>MAFDTDIDPHGAYEGTPADSAVAANSGHGSAGVRIADGVRAAILEGAYPPGTRVRQEDLADQYAASRVPVREALRILEAEGLITRVANAGAWVSQLNLAECEELYRVRERIEPLLLAMNVPLLAPAVDDLAELAARMERAADAEEFLSLDRAFHLATYAAADTTMLRETVVRLWNRTHHYRRAFTRVARAHGEDAAVHLDHRLLVEAIRRGDADEAEDVLYRHVRRTRVELARHPEIFPH</sequence>
<dbReference type="InterPro" id="IPR036388">
    <property type="entry name" value="WH-like_DNA-bd_sf"/>
</dbReference>
<dbReference type="PANTHER" id="PTHR43537">
    <property type="entry name" value="TRANSCRIPTIONAL REGULATOR, GNTR FAMILY"/>
    <property type="match status" value="1"/>
</dbReference>
<gene>
    <name evidence="5" type="ORF">GCM10010921_17840</name>
</gene>
<keyword evidence="2" id="KW-0238">DNA-binding</keyword>
<keyword evidence="1" id="KW-0805">Transcription regulation</keyword>
<dbReference type="GO" id="GO:0003700">
    <property type="term" value="F:DNA-binding transcription factor activity"/>
    <property type="evidence" value="ECO:0007669"/>
    <property type="project" value="InterPro"/>
</dbReference>
<evidence type="ECO:0000256" key="3">
    <source>
        <dbReference type="ARBA" id="ARBA00023163"/>
    </source>
</evidence>
<dbReference type="PRINTS" id="PR00035">
    <property type="entry name" value="HTHGNTR"/>
</dbReference>
<accession>A0A917IE44</accession>
<evidence type="ECO:0000256" key="1">
    <source>
        <dbReference type="ARBA" id="ARBA00023015"/>
    </source>
</evidence>
<dbReference type="CDD" id="cd07377">
    <property type="entry name" value="WHTH_GntR"/>
    <property type="match status" value="1"/>
</dbReference>
<comment type="caution">
    <text evidence="5">The sequence shown here is derived from an EMBL/GenBank/DDBJ whole genome shotgun (WGS) entry which is preliminary data.</text>
</comment>
<proteinExistence type="predicted"/>
<dbReference type="InterPro" id="IPR036390">
    <property type="entry name" value="WH_DNA-bd_sf"/>
</dbReference>
<organism evidence="5 6">
    <name type="scientific">Microbacterium album</name>
    <dbReference type="NCBI Taxonomy" id="2053191"/>
    <lineage>
        <taxon>Bacteria</taxon>
        <taxon>Bacillati</taxon>
        <taxon>Actinomycetota</taxon>
        <taxon>Actinomycetes</taxon>
        <taxon>Micrococcales</taxon>
        <taxon>Microbacteriaceae</taxon>
        <taxon>Microbacterium</taxon>
    </lineage>
</organism>
<dbReference type="SUPFAM" id="SSF48008">
    <property type="entry name" value="GntR ligand-binding domain-like"/>
    <property type="match status" value="1"/>
</dbReference>
<reference evidence="5" key="2">
    <citation type="submission" date="2020-09" db="EMBL/GenBank/DDBJ databases">
        <authorList>
            <person name="Sun Q."/>
            <person name="Zhou Y."/>
        </authorList>
    </citation>
    <scope>NUCLEOTIDE SEQUENCE</scope>
    <source>
        <strain evidence="5">CGMCC 1.15794</strain>
    </source>
</reference>
<reference evidence="5" key="1">
    <citation type="journal article" date="2014" name="Int. J. Syst. Evol. Microbiol.">
        <title>Complete genome sequence of Corynebacterium casei LMG S-19264T (=DSM 44701T), isolated from a smear-ripened cheese.</title>
        <authorList>
            <consortium name="US DOE Joint Genome Institute (JGI-PGF)"/>
            <person name="Walter F."/>
            <person name="Albersmeier A."/>
            <person name="Kalinowski J."/>
            <person name="Ruckert C."/>
        </authorList>
    </citation>
    <scope>NUCLEOTIDE SEQUENCE</scope>
    <source>
        <strain evidence="5">CGMCC 1.15794</strain>
    </source>
</reference>
<dbReference type="Proteomes" id="UP000657592">
    <property type="component" value="Unassembled WGS sequence"/>
</dbReference>
<evidence type="ECO:0000313" key="5">
    <source>
        <dbReference type="EMBL" id="GGH43700.1"/>
    </source>
</evidence>
<evidence type="ECO:0000313" key="6">
    <source>
        <dbReference type="Proteomes" id="UP000657592"/>
    </source>
</evidence>
<dbReference type="SMART" id="SM00895">
    <property type="entry name" value="FCD"/>
    <property type="match status" value="1"/>
</dbReference>
<name>A0A917IE44_9MICO</name>
<dbReference type="InterPro" id="IPR011711">
    <property type="entry name" value="GntR_C"/>
</dbReference>
<dbReference type="Gene3D" id="1.10.10.10">
    <property type="entry name" value="Winged helix-like DNA-binding domain superfamily/Winged helix DNA-binding domain"/>
    <property type="match status" value="1"/>
</dbReference>
<keyword evidence="3" id="KW-0804">Transcription</keyword>
<feature type="domain" description="HTH gntR-type" evidence="4">
    <location>
        <begin position="29"/>
        <end position="96"/>
    </location>
</feature>
<dbReference type="Gene3D" id="1.20.120.530">
    <property type="entry name" value="GntR ligand-binding domain-like"/>
    <property type="match status" value="1"/>
</dbReference>
<dbReference type="PANTHER" id="PTHR43537:SF41">
    <property type="entry name" value="TRANSCRIPTIONAL REGULATORY PROTEIN"/>
    <property type="match status" value="1"/>
</dbReference>